<evidence type="ECO:0000256" key="3">
    <source>
        <dbReference type="SAM" id="Phobius"/>
    </source>
</evidence>
<dbReference type="PIRSF" id="PIRSF018571">
    <property type="entry name" value="SpoIIGA"/>
    <property type="match status" value="1"/>
</dbReference>
<keyword evidence="5" id="KW-1185">Reference proteome</keyword>
<proteinExistence type="inferred from homology"/>
<evidence type="ECO:0000256" key="1">
    <source>
        <dbReference type="PIRNR" id="PIRNR018571"/>
    </source>
</evidence>
<reference evidence="4" key="1">
    <citation type="submission" date="2020-08" db="EMBL/GenBank/DDBJ databases">
        <title>Genome public.</title>
        <authorList>
            <person name="Liu C."/>
            <person name="Sun Q."/>
        </authorList>
    </citation>
    <scope>NUCLEOTIDE SEQUENCE</scope>
    <source>
        <strain evidence="4">NSJ-33</strain>
    </source>
</reference>
<feature type="transmembrane region" description="Helical" evidence="3">
    <location>
        <begin position="89"/>
        <end position="110"/>
    </location>
</feature>
<keyword evidence="1" id="KW-1003">Cell membrane</keyword>
<evidence type="ECO:0000313" key="5">
    <source>
        <dbReference type="Proteomes" id="UP000610760"/>
    </source>
</evidence>
<dbReference type="GO" id="GO:0030436">
    <property type="term" value="P:asexual sporulation"/>
    <property type="evidence" value="ECO:0007669"/>
    <property type="project" value="InterPro"/>
</dbReference>
<gene>
    <name evidence="4" type="ORF">H8710_00220</name>
</gene>
<evidence type="ECO:0000256" key="2">
    <source>
        <dbReference type="PIRSR" id="PIRSR018571-1"/>
    </source>
</evidence>
<feature type="active site" evidence="2">
    <location>
        <position position="177"/>
    </location>
</feature>
<keyword evidence="3" id="KW-1133">Transmembrane helix</keyword>
<dbReference type="InterPro" id="IPR005081">
    <property type="entry name" value="SpoIIGA"/>
</dbReference>
<feature type="transmembrane region" description="Helical" evidence="3">
    <location>
        <begin position="122"/>
        <end position="142"/>
    </location>
</feature>
<dbReference type="GO" id="GO:0004190">
    <property type="term" value="F:aspartic-type endopeptidase activity"/>
    <property type="evidence" value="ECO:0007669"/>
    <property type="project" value="UniProtKB-KW"/>
</dbReference>
<accession>A0A926I670</accession>
<comment type="function">
    <text evidence="1">Probable aspartic protease that is responsible for the proteolytic cleavage of the RNA polymerase sigma E factor (SigE/spoIIGB) to yield the active peptide in the mother cell during sporulation. Responds to a signal from the forespore that is triggered by the extracellular signal protein SpoIIR.</text>
</comment>
<comment type="caution">
    <text evidence="4">The sequence shown here is derived from an EMBL/GenBank/DDBJ whole genome shotgun (WGS) entry which is preliminary data.</text>
</comment>
<comment type="similarity">
    <text evidence="1">Belongs to the peptidase U4 family.</text>
</comment>
<keyword evidence="1 3" id="KW-0472">Membrane</keyword>
<dbReference type="Pfam" id="PF03419">
    <property type="entry name" value="Peptidase_U4"/>
    <property type="match status" value="1"/>
</dbReference>
<keyword evidence="1" id="KW-0378">Hydrolase</keyword>
<dbReference type="GO" id="GO:0006508">
    <property type="term" value="P:proteolysis"/>
    <property type="evidence" value="ECO:0007669"/>
    <property type="project" value="UniProtKB-KW"/>
</dbReference>
<feature type="transmembrane region" description="Helical" evidence="3">
    <location>
        <begin position="35"/>
        <end position="52"/>
    </location>
</feature>
<organism evidence="4 5">
    <name type="scientific">Fumia xinanensis</name>
    <dbReference type="NCBI Taxonomy" id="2763659"/>
    <lineage>
        <taxon>Bacteria</taxon>
        <taxon>Bacillati</taxon>
        <taxon>Bacillota</taxon>
        <taxon>Clostridia</taxon>
        <taxon>Eubacteriales</taxon>
        <taxon>Oscillospiraceae</taxon>
        <taxon>Fumia</taxon>
    </lineage>
</organism>
<dbReference type="Proteomes" id="UP000610760">
    <property type="component" value="Unassembled WGS sequence"/>
</dbReference>
<dbReference type="EC" id="3.4.23.-" evidence="1"/>
<dbReference type="GO" id="GO:0005886">
    <property type="term" value="C:plasma membrane"/>
    <property type="evidence" value="ECO:0007669"/>
    <property type="project" value="UniProtKB-SubCell"/>
</dbReference>
<name>A0A926I670_9FIRM</name>
<evidence type="ECO:0000313" key="4">
    <source>
        <dbReference type="EMBL" id="MBC8558482.1"/>
    </source>
</evidence>
<protein>
    <recommendedName>
        <fullName evidence="1">Sporulation sigma-E factor-processing peptidase</fullName>
        <ecNumber evidence="1">3.4.23.-</ecNumber>
    </recommendedName>
    <alternativeName>
        <fullName evidence="1">Membrane-associated aspartic protease</fullName>
    </alternativeName>
    <alternativeName>
        <fullName evidence="1">Stage II sporulation protein GA</fullName>
    </alternativeName>
</protein>
<feature type="transmembrane region" description="Helical" evidence="3">
    <location>
        <begin position="6"/>
        <end position="23"/>
    </location>
</feature>
<keyword evidence="3" id="KW-0812">Transmembrane</keyword>
<dbReference type="AlphaFoldDB" id="A0A926I670"/>
<dbReference type="RefSeq" id="WP_249293372.1">
    <property type="nucleotide sequence ID" value="NZ_JACRSV010000001.1"/>
</dbReference>
<keyword evidence="1" id="KW-0749">Sporulation</keyword>
<sequence>MTVIYIDVLIGLNIYITYFLLLATESLSKSKSKAFRRGIASCAGGLSALLILAPDLPFVLLLLIKLMVAALLIWINFGFRARAVFLKRVLIFFGVNFVFAGFMIAVWFLFTPPKLAIRNGTVYYHLSALTLIVSTILAYGAVRLLEWLLARRVPPKRLYEAEVTVNGKQAALTVFLDTGNKACSMSGLPAVLCTAGSLKDIVPQNVLACMQNVEAVTALSGQQWASRIQMIPYHAISGKGVLAGFQPDSFAIIENGEKIVRPCVLAPVFEPVSDGEADAIAGEMLFEE</sequence>
<keyword evidence="1" id="KW-0064">Aspartyl protease</keyword>
<comment type="subcellular location">
    <subcellularLocation>
        <location evidence="1">Cell membrane</location>
    </subcellularLocation>
</comment>
<dbReference type="EMBL" id="JACRSV010000001">
    <property type="protein sequence ID" value="MBC8558482.1"/>
    <property type="molecule type" value="Genomic_DNA"/>
</dbReference>
<keyword evidence="1" id="KW-0645">Protease</keyword>
<dbReference type="GO" id="GO:0030435">
    <property type="term" value="P:sporulation resulting in formation of a cellular spore"/>
    <property type="evidence" value="ECO:0007669"/>
    <property type="project" value="UniProtKB-KW"/>
</dbReference>
<feature type="transmembrane region" description="Helical" evidence="3">
    <location>
        <begin position="58"/>
        <end position="77"/>
    </location>
</feature>